<feature type="compositionally biased region" description="Polar residues" evidence="1">
    <location>
        <begin position="207"/>
        <end position="220"/>
    </location>
</feature>
<comment type="caution">
    <text evidence="4">The sequence shown here is derived from an EMBL/GenBank/DDBJ whole genome shotgun (WGS) entry which is preliminary data.</text>
</comment>
<keyword evidence="3" id="KW-0732">Signal</keyword>
<dbReference type="RefSeq" id="WP_183650393.1">
    <property type="nucleotide sequence ID" value="NZ_JACHWU010000001.1"/>
</dbReference>
<dbReference type="AlphaFoldDB" id="A0A839S1U4"/>
<dbReference type="Proteomes" id="UP000550714">
    <property type="component" value="Unassembled WGS sequence"/>
</dbReference>
<feature type="compositionally biased region" description="Basic and acidic residues" evidence="1">
    <location>
        <begin position="88"/>
        <end position="119"/>
    </location>
</feature>
<keyword evidence="5" id="KW-1185">Reference proteome</keyword>
<feature type="compositionally biased region" description="Basic and acidic residues" evidence="1">
    <location>
        <begin position="167"/>
        <end position="181"/>
    </location>
</feature>
<reference evidence="4 5" key="1">
    <citation type="submission" date="2020-08" db="EMBL/GenBank/DDBJ databases">
        <title>Genomic Encyclopedia of Type Strains, Phase III (KMG-III): the genomes of soil and plant-associated and newly described type strains.</title>
        <authorList>
            <person name="Whitman W."/>
        </authorList>
    </citation>
    <scope>NUCLEOTIDE SEQUENCE [LARGE SCALE GENOMIC DNA]</scope>
    <source>
        <strain evidence="4 5">CECT 8577</strain>
    </source>
</reference>
<feature type="compositionally biased region" description="Gly residues" evidence="1">
    <location>
        <begin position="49"/>
        <end position="86"/>
    </location>
</feature>
<evidence type="ECO:0000256" key="1">
    <source>
        <dbReference type="SAM" id="MobiDB-lite"/>
    </source>
</evidence>
<feature type="compositionally biased region" description="Pro residues" evidence="1">
    <location>
        <begin position="155"/>
        <end position="166"/>
    </location>
</feature>
<feature type="region of interest" description="Disordered" evidence="1">
    <location>
        <begin position="20"/>
        <end position="269"/>
    </location>
</feature>
<feature type="chain" id="PRO_5032925336" description="Gram-positive cocci surface proteins LPxTG domain-containing protein" evidence="3">
    <location>
        <begin position="25"/>
        <end position="296"/>
    </location>
</feature>
<feature type="compositionally biased region" description="Low complexity" evidence="1">
    <location>
        <begin position="184"/>
        <end position="196"/>
    </location>
</feature>
<evidence type="ECO:0008006" key="6">
    <source>
        <dbReference type="Google" id="ProtNLM"/>
    </source>
</evidence>
<gene>
    <name evidence="4" type="ORF">FHS23_001692</name>
</gene>
<accession>A0A839S1U4</accession>
<keyword evidence="2" id="KW-1133">Transmembrane helix</keyword>
<dbReference type="EMBL" id="JACHWU010000001">
    <property type="protein sequence ID" value="MBB3050697.1"/>
    <property type="molecule type" value="Genomic_DNA"/>
</dbReference>
<evidence type="ECO:0000313" key="4">
    <source>
        <dbReference type="EMBL" id="MBB3050697.1"/>
    </source>
</evidence>
<proteinExistence type="predicted"/>
<evidence type="ECO:0000256" key="2">
    <source>
        <dbReference type="SAM" id="Phobius"/>
    </source>
</evidence>
<evidence type="ECO:0000313" key="5">
    <source>
        <dbReference type="Proteomes" id="UP000550714"/>
    </source>
</evidence>
<name>A0A839S1U4_9PSEU</name>
<keyword evidence="2" id="KW-0472">Membrane</keyword>
<organism evidence="4 5">
    <name type="scientific">Prauserella isguenensis</name>
    <dbReference type="NCBI Taxonomy" id="1470180"/>
    <lineage>
        <taxon>Bacteria</taxon>
        <taxon>Bacillati</taxon>
        <taxon>Actinomycetota</taxon>
        <taxon>Actinomycetes</taxon>
        <taxon>Pseudonocardiales</taxon>
        <taxon>Pseudonocardiaceae</taxon>
        <taxon>Prauserella</taxon>
    </lineage>
</organism>
<feature type="transmembrane region" description="Helical" evidence="2">
    <location>
        <begin position="268"/>
        <end position="291"/>
    </location>
</feature>
<evidence type="ECO:0000256" key="3">
    <source>
        <dbReference type="SAM" id="SignalP"/>
    </source>
</evidence>
<keyword evidence="2" id="KW-0812">Transmembrane</keyword>
<protein>
    <recommendedName>
        <fullName evidence="6">Gram-positive cocci surface proteins LPxTG domain-containing protein</fullName>
    </recommendedName>
</protein>
<sequence length="296" mass="28360">MTRSFALAVVTGAMVFGSAGLAGADQNAGPPPTDPPGGVLVPGDDHGSDSGGNGRGGVGNGPDGGGHGPDGGGHDAGGPADGGSGEGADERRGGDDDRRPCQDDRRSRGELAVDPDHVASGRGTGGDELEWDLGEGGFDGPPGWVGRWSQCEDPPQAPTDPGTPPRSEPDHDVHADPDRGDTGPGPEAGPTGAPNPHAADEPGVSAPESTAGSTTDSTAQPADGSPPAHGSSAPVSTPVLQRAETGTGDGDDGAAAAGGASDDGGIGFGGGLLLIGGGGLLAAAAAAILAARTRRT</sequence>
<feature type="signal peptide" evidence="3">
    <location>
        <begin position="1"/>
        <end position="24"/>
    </location>
</feature>